<feature type="compositionally biased region" description="Low complexity" evidence="1">
    <location>
        <begin position="7"/>
        <end position="22"/>
    </location>
</feature>
<evidence type="ECO:0000256" key="1">
    <source>
        <dbReference type="SAM" id="MobiDB-lite"/>
    </source>
</evidence>
<reference evidence="2" key="1">
    <citation type="submission" date="2022-08" db="EMBL/GenBank/DDBJ databases">
        <authorList>
            <person name="Gutierrez-Valencia J."/>
        </authorList>
    </citation>
    <scope>NUCLEOTIDE SEQUENCE</scope>
</reference>
<comment type="caution">
    <text evidence="2">The sequence shown here is derived from an EMBL/GenBank/DDBJ whole genome shotgun (WGS) entry which is preliminary data.</text>
</comment>
<dbReference type="Proteomes" id="UP001154282">
    <property type="component" value="Unassembled WGS sequence"/>
</dbReference>
<dbReference type="EMBL" id="CAMGYJ010000009">
    <property type="protein sequence ID" value="CAI0545606.1"/>
    <property type="molecule type" value="Genomic_DNA"/>
</dbReference>
<accession>A0AAV0QKL6</accession>
<organism evidence="2 3">
    <name type="scientific">Linum tenue</name>
    <dbReference type="NCBI Taxonomy" id="586396"/>
    <lineage>
        <taxon>Eukaryota</taxon>
        <taxon>Viridiplantae</taxon>
        <taxon>Streptophyta</taxon>
        <taxon>Embryophyta</taxon>
        <taxon>Tracheophyta</taxon>
        <taxon>Spermatophyta</taxon>
        <taxon>Magnoliopsida</taxon>
        <taxon>eudicotyledons</taxon>
        <taxon>Gunneridae</taxon>
        <taxon>Pentapetalae</taxon>
        <taxon>rosids</taxon>
        <taxon>fabids</taxon>
        <taxon>Malpighiales</taxon>
        <taxon>Linaceae</taxon>
        <taxon>Linum</taxon>
    </lineage>
</organism>
<feature type="region of interest" description="Disordered" evidence="1">
    <location>
        <begin position="1"/>
        <end position="145"/>
    </location>
</feature>
<feature type="compositionally biased region" description="Low complexity" evidence="1">
    <location>
        <begin position="33"/>
        <end position="77"/>
    </location>
</feature>
<feature type="compositionally biased region" description="Polar residues" evidence="1">
    <location>
        <begin position="88"/>
        <end position="97"/>
    </location>
</feature>
<keyword evidence="3" id="KW-1185">Reference proteome</keyword>
<name>A0AAV0QKL6_9ROSI</name>
<protein>
    <submittedName>
        <fullName evidence="2">Uncharacterized protein</fullName>
    </submittedName>
</protein>
<gene>
    <name evidence="2" type="ORF">LITE_LOCUS43659</name>
</gene>
<sequence length="188" mass="19893">MAWPARTQAPSPQTTSTSEASTWQATPATHKAPGSLRSSPRSSPASTRWESPWSASTTHPAARTRPTRTHAPPRSSPFSKAAWRLDSSPPTQITTISPRPCIKATSSSSPPTPSTTSATPTGTRPPSPLRRSPARTPVPLPSPTRCLVPSRGSVLTSWLSLSPWTSPPSTLCSPSSDDDQGWRVIAGI</sequence>
<proteinExistence type="predicted"/>
<evidence type="ECO:0000313" key="3">
    <source>
        <dbReference type="Proteomes" id="UP001154282"/>
    </source>
</evidence>
<evidence type="ECO:0000313" key="2">
    <source>
        <dbReference type="EMBL" id="CAI0545606.1"/>
    </source>
</evidence>
<dbReference type="AlphaFoldDB" id="A0AAV0QKL6"/>
<feature type="compositionally biased region" description="Low complexity" evidence="1">
    <location>
        <begin position="105"/>
        <end position="122"/>
    </location>
</feature>